<protein>
    <submittedName>
        <fullName evidence="2">Uncharacterized protein</fullName>
    </submittedName>
</protein>
<dbReference type="EMBL" id="JAPFFF010000013">
    <property type="protein sequence ID" value="KAK8871854.1"/>
    <property type="molecule type" value="Genomic_DNA"/>
</dbReference>
<comment type="caution">
    <text evidence="2">The sequence shown here is derived from an EMBL/GenBank/DDBJ whole genome shotgun (WGS) entry which is preliminary data.</text>
</comment>
<feature type="region of interest" description="Disordered" evidence="1">
    <location>
        <begin position="1"/>
        <end position="24"/>
    </location>
</feature>
<evidence type="ECO:0000256" key="1">
    <source>
        <dbReference type="SAM" id="MobiDB-lite"/>
    </source>
</evidence>
<organism evidence="2 3">
    <name type="scientific">Tritrichomonas musculus</name>
    <dbReference type="NCBI Taxonomy" id="1915356"/>
    <lineage>
        <taxon>Eukaryota</taxon>
        <taxon>Metamonada</taxon>
        <taxon>Parabasalia</taxon>
        <taxon>Tritrichomonadida</taxon>
        <taxon>Tritrichomonadidae</taxon>
        <taxon>Tritrichomonas</taxon>
    </lineage>
</organism>
<dbReference type="Proteomes" id="UP001470230">
    <property type="component" value="Unassembled WGS sequence"/>
</dbReference>
<name>A0ABR2J1Z5_9EUKA</name>
<gene>
    <name evidence="2" type="ORF">M9Y10_007598</name>
</gene>
<proteinExistence type="predicted"/>
<evidence type="ECO:0000313" key="2">
    <source>
        <dbReference type="EMBL" id="KAK8871854.1"/>
    </source>
</evidence>
<reference evidence="2 3" key="1">
    <citation type="submission" date="2024-04" db="EMBL/GenBank/DDBJ databases">
        <title>Tritrichomonas musculus Genome.</title>
        <authorList>
            <person name="Alves-Ferreira E."/>
            <person name="Grigg M."/>
            <person name="Lorenzi H."/>
            <person name="Galac M."/>
        </authorList>
    </citation>
    <scope>NUCLEOTIDE SEQUENCE [LARGE SCALE GENOMIC DNA]</scope>
    <source>
        <strain evidence="2 3">EAF2021</strain>
    </source>
</reference>
<accession>A0ABR2J1Z5</accession>
<evidence type="ECO:0000313" key="3">
    <source>
        <dbReference type="Proteomes" id="UP001470230"/>
    </source>
</evidence>
<keyword evidence="3" id="KW-1185">Reference proteome</keyword>
<sequence length="142" mass="16455">MSARQTSTHNNSKTINSPNTNTSQVTDNAVRIQQFLVTENTTSIFTQIMAMRVHINYIDPKNKVTENWLGPTISVPPPPRYYNKDKSLLPISKKTPQNTVTKDTDQQIMENKYTWNFSHFPFLVWMKSFNYSYPSSNNFSLI</sequence>